<dbReference type="RefSeq" id="WP_072771502.1">
    <property type="nucleotide sequence ID" value="NZ_FRDN01000004.1"/>
</dbReference>
<dbReference type="EMBL" id="FRDN01000004">
    <property type="protein sequence ID" value="SHN58576.1"/>
    <property type="molecule type" value="Genomic_DNA"/>
</dbReference>
<reference evidence="3" key="1">
    <citation type="submission" date="2016-12" db="EMBL/GenBank/DDBJ databases">
        <authorList>
            <person name="Varghese N."/>
            <person name="Submissions S."/>
        </authorList>
    </citation>
    <scope>NUCLEOTIDE SEQUENCE [LARGE SCALE GENOMIC DNA]</scope>
    <source>
        <strain evidence="3">DSM 11544</strain>
    </source>
</reference>
<dbReference type="Pfam" id="PF12773">
    <property type="entry name" value="DZR"/>
    <property type="match status" value="1"/>
</dbReference>
<organism evidence="2 3">
    <name type="scientific">Desulfitobacterium chlororespirans DSM 11544</name>
    <dbReference type="NCBI Taxonomy" id="1121395"/>
    <lineage>
        <taxon>Bacteria</taxon>
        <taxon>Bacillati</taxon>
        <taxon>Bacillota</taxon>
        <taxon>Clostridia</taxon>
        <taxon>Eubacteriales</taxon>
        <taxon>Desulfitobacteriaceae</taxon>
        <taxon>Desulfitobacterium</taxon>
    </lineage>
</organism>
<dbReference type="Proteomes" id="UP000184010">
    <property type="component" value="Unassembled WGS sequence"/>
</dbReference>
<keyword evidence="3" id="KW-1185">Reference proteome</keyword>
<gene>
    <name evidence="2" type="ORF">SAMN02745215_00945</name>
</gene>
<evidence type="ECO:0000259" key="1">
    <source>
        <dbReference type="Pfam" id="PF12773"/>
    </source>
</evidence>
<name>A0A1M7SJC9_9FIRM</name>
<dbReference type="AlphaFoldDB" id="A0A1M7SJC9"/>
<proteinExistence type="predicted"/>
<evidence type="ECO:0000313" key="2">
    <source>
        <dbReference type="EMBL" id="SHN58576.1"/>
    </source>
</evidence>
<dbReference type="STRING" id="1121395.SAMN02745215_00945"/>
<sequence length="76" mass="7834">MCFRPPNVSKPTRCSCGTLNPPSAPKCRKCGAPLAAAEIETFTCPRCGTQSPVTAAACGNCGLTAEEAAAYKNPED</sequence>
<evidence type="ECO:0000313" key="3">
    <source>
        <dbReference type="Proteomes" id="UP000184010"/>
    </source>
</evidence>
<accession>A0A1M7SJC9</accession>
<feature type="domain" description="DZANK-type" evidence="1">
    <location>
        <begin position="15"/>
        <end position="62"/>
    </location>
</feature>
<protein>
    <submittedName>
        <fullName evidence="2">Double zinc ribbon</fullName>
    </submittedName>
</protein>
<dbReference type="InterPro" id="IPR025874">
    <property type="entry name" value="DZR"/>
</dbReference>